<protein>
    <recommendedName>
        <fullName evidence="8">Fatty acyl-CoA reductase</fullName>
    </recommendedName>
</protein>
<dbReference type="InterPro" id="IPR009003">
    <property type="entry name" value="Peptidase_S1_PA"/>
</dbReference>
<dbReference type="CDD" id="cd00033">
    <property type="entry name" value="CCP"/>
    <property type="match status" value="1"/>
</dbReference>
<dbReference type="InterPro" id="IPR000436">
    <property type="entry name" value="Sushi_SCR_CCP_dom"/>
</dbReference>
<dbReference type="Pfam" id="PF07993">
    <property type="entry name" value="NAD_binding_4"/>
    <property type="match status" value="1"/>
</dbReference>
<dbReference type="PANTHER" id="PTHR24252:SF7">
    <property type="entry name" value="HYALIN"/>
    <property type="match status" value="1"/>
</dbReference>
<dbReference type="Pfam" id="PF00089">
    <property type="entry name" value="Trypsin"/>
    <property type="match status" value="2"/>
</dbReference>
<comment type="caution">
    <text evidence="2">Lacks conserved residue(s) required for the propagation of feature annotation.</text>
</comment>
<dbReference type="Gene3D" id="2.10.70.10">
    <property type="entry name" value="Complement Module, domain 1"/>
    <property type="match status" value="1"/>
</dbReference>
<keyword evidence="7" id="KW-1185">Reference proteome</keyword>
<dbReference type="SUPFAM" id="SSF50494">
    <property type="entry name" value="Trypsin-like serine proteases"/>
    <property type="match status" value="2"/>
</dbReference>
<feature type="region of interest" description="Disordered" evidence="3">
    <location>
        <begin position="136"/>
        <end position="165"/>
    </location>
</feature>
<dbReference type="Gene3D" id="2.40.10.10">
    <property type="entry name" value="Trypsin-like serine proteases"/>
    <property type="match status" value="2"/>
</dbReference>
<organism evidence="6 7">
    <name type="scientific">Tenebrio molitor</name>
    <name type="common">Yellow mealworm beetle</name>
    <dbReference type="NCBI Taxonomy" id="7067"/>
    <lineage>
        <taxon>Eukaryota</taxon>
        <taxon>Metazoa</taxon>
        <taxon>Ecdysozoa</taxon>
        <taxon>Arthropoda</taxon>
        <taxon>Hexapoda</taxon>
        <taxon>Insecta</taxon>
        <taxon>Pterygota</taxon>
        <taxon>Neoptera</taxon>
        <taxon>Endopterygota</taxon>
        <taxon>Coleoptera</taxon>
        <taxon>Polyphaga</taxon>
        <taxon>Cucujiformia</taxon>
        <taxon>Tenebrionidae</taxon>
        <taxon>Tenebrio</taxon>
    </lineage>
</organism>
<evidence type="ECO:0008006" key="8">
    <source>
        <dbReference type="Google" id="ProtNLM"/>
    </source>
</evidence>
<evidence type="ECO:0000259" key="5">
    <source>
        <dbReference type="PROSITE" id="PS50923"/>
    </source>
</evidence>
<dbReference type="PROSITE" id="PS50240">
    <property type="entry name" value="TRYPSIN_DOM"/>
    <property type="match status" value="2"/>
</dbReference>
<feature type="domain" description="Peptidase S1" evidence="4">
    <location>
        <begin position="1"/>
        <end position="114"/>
    </location>
</feature>
<dbReference type="Gene3D" id="3.40.50.720">
    <property type="entry name" value="NAD(P)-binding Rossmann-like Domain"/>
    <property type="match status" value="1"/>
</dbReference>
<evidence type="ECO:0000313" key="6">
    <source>
        <dbReference type="EMBL" id="KAH0811023.1"/>
    </source>
</evidence>
<keyword evidence="1" id="KW-1015">Disulfide bond</keyword>
<dbReference type="SUPFAM" id="SSF51735">
    <property type="entry name" value="NAD(P)-binding Rossmann-fold domains"/>
    <property type="match status" value="1"/>
</dbReference>
<sequence length="898" mass="100392">MQQNLLFSDVMQYYRQLRVPSIPNKKCKKDVPEDYRRYITHDKLCAGYLKNGSSVCNGDSGGGLVFKFSNRFFIAGVVSLSPLANTAGGGCNSHQYGVYTVVYNYDHFILRNMVRFKPAIGDDSMCESCTTVTPPPTTIEETGSTADPTKPTEPTKSTERPQDGCILPEHPNSGRWSVLGNSAPEFSPGKFVAKDTILVVQCNEKHKLDGLEYLVCRSGSWSAKVGKCLKTCSSLQNTLTTKVVCVFNIKETDHCNDPVDGTIAKFTCAPFYEEKGINLAPLLCVDGTWSRPPPKCVPVCGQKSIPSTALIVKGDTTNKGEFPWQVAIYQRRGLEPNQLICGGTLISERIILTAAHCVTDYEGKVLSKSNYTLAVGKYYRSYSDPRDTPQAQFSEVKNIFVPVQYKGMVQNYFEDIAIMVSKRIFQFSQTVQPVCVDWTKTYLDDFLKSDTKGLGHISGWGFTEENQKPSDELRSIRLPLISRQNCLSQLGEDFEIYLTFDKLCAGYRNGTSVCKGDAGGGLVFKHANNRFYIFGILSLAPSSDMGGCDTHQYALYTDVKYYVDSFLMQLRRPESTQSDFLKDTILDQSLSQGKAELRRKVGVLSGDCCLPNLGLNPGDHKMLQDEATCIIHISASVRFDEELRIATYTNVRSVQSILEIAKGAKNLKVLSYVSTAYSNCIEQREVEEKFYDPPMTVGQLFKILDAMDDEMLNTKLSQILGKWPNTYTFTKAIAENVIREEGQNLPIGIIRPGIRSVNDPEPGWTDFFQGMEMICMGVYTGVCHCLPVRREAPVSLVPLDYAVNHILSVSWDIGRNRKPLEESIYNFVGSKTNKISGGEFVDIGIRNCEMWPSSLSVWKPFVISTVDERLLKIYQDLFHNIPAHVVDFVLLRLGKKPR</sequence>
<evidence type="ECO:0000256" key="3">
    <source>
        <dbReference type="SAM" id="MobiDB-lite"/>
    </source>
</evidence>
<dbReference type="SMART" id="SM00020">
    <property type="entry name" value="Tryp_SPc"/>
    <property type="match status" value="1"/>
</dbReference>
<feature type="domain" description="Peptidase S1" evidence="4">
    <location>
        <begin position="311"/>
        <end position="571"/>
    </location>
</feature>
<keyword evidence="2" id="KW-0768">Sushi</keyword>
<dbReference type="PRINTS" id="PR00722">
    <property type="entry name" value="CHYMOTRYPSIN"/>
</dbReference>
<dbReference type="FunFam" id="2.40.10.10:FF:000068">
    <property type="entry name" value="transmembrane protease serine 2"/>
    <property type="match status" value="1"/>
</dbReference>
<dbReference type="EMBL" id="JABDTM020027097">
    <property type="protein sequence ID" value="KAH0811023.1"/>
    <property type="molecule type" value="Genomic_DNA"/>
</dbReference>
<dbReference type="InterPro" id="IPR035976">
    <property type="entry name" value="Sushi/SCR/CCP_sf"/>
</dbReference>
<evidence type="ECO:0000256" key="1">
    <source>
        <dbReference type="ARBA" id="ARBA00023157"/>
    </source>
</evidence>
<dbReference type="SUPFAM" id="SSF57535">
    <property type="entry name" value="Complement control module/SCR domain"/>
    <property type="match status" value="1"/>
</dbReference>
<name>A0A8J6HC46_TENMO</name>
<dbReference type="AlphaFoldDB" id="A0A8J6HC46"/>
<dbReference type="SMART" id="SM00032">
    <property type="entry name" value="CCP"/>
    <property type="match status" value="2"/>
</dbReference>
<dbReference type="InterPro" id="IPR043504">
    <property type="entry name" value="Peptidase_S1_PA_chymotrypsin"/>
</dbReference>
<comment type="caution">
    <text evidence="6">The sequence shown here is derived from an EMBL/GenBank/DDBJ whole genome shotgun (WGS) entry which is preliminary data.</text>
</comment>
<dbReference type="InterPro" id="IPR001314">
    <property type="entry name" value="Peptidase_S1A"/>
</dbReference>
<reference evidence="6" key="2">
    <citation type="submission" date="2021-08" db="EMBL/GenBank/DDBJ databases">
        <authorList>
            <person name="Eriksson T."/>
        </authorList>
    </citation>
    <scope>NUCLEOTIDE SEQUENCE</scope>
    <source>
        <strain evidence="6">Stoneville</strain>
        <tissue evidence="6">Whole head</tissue>
    </source>
</reference>
<accession>A0A8J6HC46</accession>
<dbReference type="PROSITE" id="PS00134">
    <property type="entry name" value="TRYPSIN_HIS"/>
    <property type="match status" value="1"/>
</dbReference>
<dbReference type="InterPro" id="IPR001254">
    <property type="entry name" value="Trypsin_dom"/>
</dbReference>
<evidence type="ECO:0000259" key="4">
    <source>
        <dbReference type="PROSITE" id="PS50240"/>
    </source>
</evidence>
<dbReference type="PROSITE" id="PS50923">
    <property type="entry name" value="SUSHI"/>
    <property type="match status" value="1"/>
</dbReference>
<dbReference type="InterPro" id="IPR036291">
    <property type="entry name" value="NAD(P)-bd_dom_sf"/>
</dbReference>
<dbReference type="InterPro" id="IPR013120">
    <property type="entry name" value="FAR_NAD-bd"/>
</dbReference>
<dbReference type="GO" id="GO:0006508">
    <property type="term" value="P:proteolysis"/>
    <property type="evidence" value="ECO:0007669"/>
    <property type="project" value="InterPro"/>
</dbReference>
<dbReference type="Proteomes" id="UP000719412">
    <property type="component" value="Unassembled WGS sequence"/>
</dbReference>
<dbReference type="InterPro" id="IPR018114">
    <property type="entry name" value="TRYPSIN_HIS"/>
</dbReference>
<reference evidence="6" key="1">
    <citation type="journal article" date="2020" name="J Insects Food Feed">
        <title>The yellow mealworm (Tenebrio molitor) genome: a resource for the emerging insects as food and feed industry.</title>
        <authorList>
            <person name="Eriksson T."/>
            <person name="Andere A."/>
            <person name="Kelstrup H."/>
            <person name="Emery V."/>
            <person name="Picard C."/>
        </authorList>
    </citation>
    <scope>NUCLEOTIDE SEQUENCE</scope>
    <source>
        <strain evidence="6">Stoneville</strain>
        <tissue evidence="6">Whole head</tissue>
    </source>
</reference>
<evidence type="ECO:0000313" key="7">
    <source>
        <dbReference type="Proteomes" id="UP000719412"/>
    </source>
</evidence>
<dbReference type="CDD" id="cd00190">
    <property type="entry name" value="Tryp_SPc"/>
    <property type="match status" value="1"/>
</dbReference>
<gene>
    <name evidence="6" type="ORF">GEV33_011768</name>
</gene>
<dbReference type="GO" id="GO:0004252">
    <property type="term" value="F:serine-type endopeptidase activity"/>
    <property type="evidence" value="ECO:0007669"/>
    <property type="project" value="InterPro"/>
</dbReference>
<dbReference type="PANTHER" id="PTHR24252">
    <property type="entry name" value="ACROSIN-RELATED"/>
    <property type="match status" value="1"/>
</dbReference>
<feature type="domain" description="Sushi" evidence="5">
    <location>
        <begin position="163"/>
        <end position="230"/>
    </location>
</feature>
<evidence type="ECO:0000256" key="2">
    <source>
        <dbReference type="PROSITE-ProRule" id="PRU00302"/>
    </source>
</evidence>
<proteinExistence type="predicted"/>